<name>A0ABX9PKG7_9GAMM</name>
<evidence type="ECO:0000259" key="1">
    <source>
        <dbReference type="Pfam" id="PF00501"/>
    </source>
</evidence>
<dbReference type="Pfam" id="PF00501">
    <property type="entry name" value="AMP-binding"/>
    <property type="match status" value="1"/>
</dbReference>
<gene>
    <name evidence="2" type="ORF">BDE27_0036</name>
</gene>
<protein>
    <submittedName>
        <fullName evidence="2">AMP-binding enzyme</fullName>
    </submittedName>
</protein>
<dbReference type="InterPro" id="IPR042099">
    <property type="entry name" value="ANL_N_sf"/>
</dbReference>
<dbReference type="Proteomes" id="UP000283568">
    <property type="component" value="Unassembled WGS sequence"/>
</dbReference>
<dbReference type="Gene3D" id="3.40.50.12780">
    <property type="entry name" value="N-terminal domain of ligase-like"/>
    <property type="match status" value="1"/>
</dbReference>
<keyword evidence="3" id="KW-1185">Reference proteome</keyword>
<evidence type="ECO:0000313" key="2">
    <source>
        <dbReference type="EMBL" id="RKE92410.1"/>
    </source>
</evidence>
<accession>A0ABX9PKG7</accession>
<organism evidence="2 3">
    <name type="scientific">Xenorhabdus ehlersii</name>
    <dbReference type="NCBI Taxonomy" id="290111"/>
    <lineage>
        <taxon>Bacteria</taxon>
        <taxon>Pseudomonadati</taxon>
        <taxon>Pseudomonadota</taxon>
        <taxon>Gammaproteobacteria</taxon>
        <taxon>Enterobacterales</taxon>
        <taxon>Morganellaceae</taxon>
        <taxon>Xenorhabdus</taxon>
    </lineage>
</organism>
<comment type="caution">
    <text evidence="2">The sequence shown here is derived from an EMBL/GenBank/DDBJ whole genome shotgun (WGS) entry which is preliminary data.</text>
</comment>
<proteinExistence type="predicted"/>
<evidence type="ECO:0000313" key="3">
    <source>
        <dbReference type="Proteomes" id="UP000283568"/>
    </source>
</evidence>
<dbReference type="PANTHER" id="PTHR45527">
    <property type="entry name" value="NONRIBOSOMAL PEPTIDE SYNTHETASE"/>
    <property type="match status" value="1"/>
</dbReference>
<feature type="domain" description="AMP-dependent synthetase/ligase" evidence="1">
    <location>
        <begin position="37"/>
        <end position="119"/>
    </location>
</feature>
<dbReference type="SUPFAM" id="SSF56801">
    <property type="entry name" value="Acetyl-CoA synthetase-like"/>
    <property type="match status" value="1"/>
</dbReference>
<dbReference type="RefSeq" id="WP_422645818.1">
    <property type="nucleotide sequence ID" value="NZ_CAWOAK010000001.1"/>
</dbReference>
<dbReference type="InterPro" id="IPR000873">
    <property type="entry name" value="AMP-dep_synth/lig_dom"/>
</dbReference>
<sequence length="134" mass="14636">MKDSITSKENTLKVGLLETWNATETPYPDHVCIHQLFEQQAEKTPTAAALIAGDQTLSYAELNARANGLACQLIEQGICLGDHVAILLERSIELVVAQLAILKAGAVYVPVDPNVPDERKKLADKRLCRQITAD</sequence>
<reference evidence="2 3" key="1">
    <citation type="submission" date="2018-09" db="EMBL/GenBank/DDBJ databases">
        <title>Genomic Encyclopedia of Archaeal and Bacterial Type Strains, Phase II (KMG-II): from individual species to whole genera.</title>
        <authorList>
            <person name="Goeker M."/>
        </authorList>
    </citation>
    <scope>NUCLEOTIDE SEQUENCE [LARGE SCALE GENOMIC DNA]</scope>
    <source>
        <strain evidence="2 3">DSM 16337</strain>
    </source>
</reference>
<dbReference type="PANTHER" id="PTHR45527:SF1">
    <property type="entry name" value="FATTY ACID SYNTHASE"/>
    <property type="match status" value="1"/>
</dbReference>
<dbReference type="EMBL" id="RAQI01000001">
    <property type="protein sequence ID" value="RKE92410.1"/>
    <property type="molecule type" value="Genomic_DNA"/>
</dbReference>